<organism evidence="3 4">
    <name type="scientific">Nannocystis pusilla</name>
    <dbReference type="NCBI Taxonomy" id="889268"/>
    <lineage>
        <taxon>Bacteria</taxon>
        <taxon>Pseudomonadati</taxon>
        <taxon>Myxococcota</taxon>
        <taxon>Polyangia</taxon>
        <taxon>Nannocystales</taxon>
        <taxon>Nannocystaceae</taxon>
        <taxon>Nannocystis</taxon>
    </lineage>
</organism>
<evidence type="ECO:0000256" key="1">
    <source>
        <dbReference type="SAM" id="MobiDB-lite"/>
    </source>
</evidence>
<evidence type="ECO:0000313" key="3">
    <source>
        <dbReference type="EMBL" id="MCY1008168.1"/>
    </source>
</evidence>
<name>A0A9X3EQ65_9BACT</name>
<dbReference type="RefSeq" id="WP_267770813.1">
    <property type="nucleotide sequence ID" value="NZ_JAPNKE010000002.1"/>
</dbReference>
<comment type="caution">
    <text evidence="3">The sequence shown here is derived from an EMBL/GenBank/DDBJ whole genome shotgun (WGS) entry which is preliminary data.</text>
</comment>
<feature type="chain" id="PRO_5040876182" description="Lipoprotein" evidence="2">
    <location>
        <begin position="20"/>
        <end position="95"/>
    </location>
</feature>
<gene>
    <name evidence="3" type="ORF">OV079_21935</name>
</gene>
<feature type="compositionally biased region" description="Acidic residues" evidence="1">
    <location>
        <begin position="34"/>
        <end position="44"/>
    </location>
</feature>
<dbReference type="AlphaFoldDB" id="A0A9X3EQ65"/>
<feature type="signal peptide" evidence="2">
    <location>
        <begin position="1"/>
        <end position="19"/>
    </location>
</feature>
<keyword evidence="4" id="KW-1185">Reference proteome</keyword>
<dbReference type="PROSITE" id="PS51257">
    <property type="entry name" value="PROKAR_LIPOPROTEIN"/>
    <property type="match status" value="1"/>
</dbReference>
<sequence length="95" mass="9614">MSKIFTALLIALSLTAAVACDEPDDKNIERTDTGDESTGGEDDSTSTGDDTAEVQTTTAATTEDDGEKPGCFNGNGSVLELPPTGGPNGTLGDDC</sequence>
<proteinExistence type="predicted"/>
<keyword evidence="2" id="KW-0732">Signal</keyword>
<accession>A0A9X3EQ65</accession>
<dbReference type="Proteomes" id="UP001150924">
    <property type="component" value="Unassembled WGS sequence"/>
</dbReference>
<dbReference type="EMBL" id="JAPNKE010000002">
    <property type="protein sequence ID" value="MCY1008168.1"/>
    <property type="molecule type" value="Genomic_DNA"/>
</dbReference>
<feature type="compositionally biased region" description="Low complexity" evidence="1">
    <location>
        <begin position="45"/>
        <end position="61"/>
    </location>
</feature>
<evidence type="ECO:0000313" key="4">
    <source>
        <dbReference type="Proteomes" id="UP001150924"/>
    </source>
</evidence>
<feature type="region of interest" description="Disordered" evidence="1">
    <location>
        <begin position="20"/>
        <end position="95"/>
    </location>
</feature>
<evidence type="ECO:0008006" key="5">
    <source>
        <dbReference type="Google" id="ProtNLM"/>
    </source>
</evidence>
<evidence type="ECO:0000256" key="2">
    <source>
        <dbReference type="SAM" id="SignalP"/>
    </source>
</evidence>
<reference evidence="3" key="1">
    <citation type="submission" date="2022-11" db="EMBL/GenBank/DDBJ databases">
        <title>Minimal conservation of predation-associated metabolite biosynthetic gene clusters underscores biosynthetic potential of Myxococcota including descriptions for ten novel species: Archangium lansinium sp. nov., Myxococcus landrumus sp. nov., Nannocystis bai.</title>
        <authorList>
            <person name="Ahearne A."/>
            <person name="Stevens C."/>
            <person name="Phillips K."/>
        </authorList>
    </citation>
    <scope>NUCLEOTIDE SEQUENCE</scope>
    <source>
        <strain evidence="3">Na p29</strain>
    </source>
</reference>
<protein>
    <recommendedName>
        <fullName evidence="5">Lipoprotein</fullName>
    </recommendedName>
</protein>